<reference evidence="1" key="1">
    <citation type="submission" date="2024-06" db="EMBL/GenBank/DDBJ databases">
        <authorList>
            <person name="Liu X."/>
            <person name="Lenzi L."/>
            <person name="Haldenby T S."/>
            <person name="Uol C."/>
        </authorList>
    </citation>
    <scope>NUCLEOTIDE SEQUENCE</scope>
</reference>
<dbReference type="Proteomes" id="UP001497525">
    <property type="component" value="Unassembled WGS sequence"/>
</dbReference>
<proteinExistence type="predicted"/>
<evidence type="ECO:0000313" key="1">
    <source>
        <dbReference type="EMBL" id="CAL5140470.1"/>
    </source>
</evidence>
<organism evidence="1 2">
    <name type="scientific">Calicophoron daubneyi</name>
    <name type="common">Rumen fluke</name>
    <name type="synonym">Paramphistomum daubneyi</name>
    <dbReference type="NCBI Taxonomy" id="300641"/>
    <lineage>
        <taxon>Eukaryota</taxon>
        <taxon>Metazoa</taxon>
        <taxon>Spiralia</taxon>
        <taxon>Lophotrochozoa</taxon>
        <taxon>Platyhelminthes</taxon>
        <taxon>Trematoda</taxon>
        <taxon>Digenea</taxon>
        <taxon>Plagiorchiida</taxon>
        <taxon>Pronocephalata</taxon>
        <taxon>Paramphistomoidea</taxon>
        <taxon>Paramphistomidae</taxon>
        <taxon>Calicophoron</taxon>
    </lineage>
</organism>
<comment type="caution">
    <text evidence="1">The sequence shown here is derived from an EMBL/GenBank/DDBJ whole genome shotgun (WGS) entry which is preliminary data.</text>
</comment>
<protein>
    <submittedName>
        <fullName evidence="1">Uncharacterized protein</fullName>
    </submittedName>
</protein>
<dbReference type="EMBL" id="CAXLJL010000723">
    <property type="protein sequence ID" value="CAL5140470.1"/>
    <property type="molecule type" value="Genomic_DNA"/>
</dbReference>
<gene>
    <name evidence="1" type="ORF">CDAUBV1_LOCUS15785</name>
</gene>
<evidence type="ECO:0000313" key="2">
    <source>
        <dbReference type="Proteomes" id="UP001497525"/>
    </source>
</evidence>
<accession>A0AAV2TTL3</accession>
<name>A0AAV2TTL3_CALDB</name>
<sequence>MPLLPALLSSHPLPSTHTPLFSWFTSTTTFLSPHTHSYVNRLVALAFRSDSAFLHLNSSFLHPPAPFVSPFPHSFVFTLSTVPPVRRMNMNSTLLLEEEFGFFTG</sequence>
<dbReference type="AlphaFoldDB" id="A0AAV2TTL3"/>